<dbReference type="Proteomes" id="UP000239209">
    <property type="component" value="Unassembled WGS sequence"/>
</dbReference>
<evidence type="ECO:0000313" key="1">
    <source>
        <dbReference type="EMBL" id="PRY33501.1"/>
    </source>
</evidence>
<keyword evidence="2" id="KW-1185">Reference proteome</keyword>
<comment type="caution">
    <text evidence="1">The sequence shown here is derived from an EMBL/GenBank/DDBJ whole genome shotgun (WGS) entry which is preliminary data.</text>
</comment>
<proteinExistence type="predicted"/>
<reference evidence="1 2" key="1">
    <citation type="submission" date="2018-03" db="EMBL/GenBank/DDBJ databases">
        <title>Genomic Encyclopedia of Archaeal and Bacterial Type Strains, Phase II (KMG-II): from individual species to whole genera.</title>
        <authorList>
            <person name="Goeker M."/>
        </authorList>
    </citation>
    <scope>NUCLEOTIDE SEQUENCE [LARGE SCALE GENOMIC DNA]</scope>
    <source>
        <strain evidence="1 2">DSM 45348</strain>
    </source>
</reference>
<protein>
    <submittedName>
        <fullName evidence="1">Uncharacterized protein</fullName>
    </submittedName>
</protein>
<organism evidence="1 2">
    <name type="scientific">Pseudosporangium ferrugineum</name>
    <dbReference type="NCBI Taxonomy" id="439699"/>
    <lineage>
        <taxon>Bacteria</taxon>
        <taxon>Bacillati</taxon>
        <taxon>Actinomycetota</taxon>
        <taxon>Actinomycetes</taxon>
        <taxon>Micromonosporales</taxon>
        <taxon>Micromonosporaceae</taxon>
        <taxon>Pseudosporangium</taxon>
    </lineage>
</organism>
<gene>
    <name evidence="1" type="ORF">CLV70_101664</name>
</gene>
<name>A0A2T0SJC3_9ACTN</name>
<dbReference type="EMBL" id="PVZG01000001">
    <property type="protein sequence ID" value="PRY33501.1"/>
    <property type="molecule type" value="Genomic_DNA"/>
</dbReference>
<evidence type="ECO:0000313" key="2">
    <source>
        <dbReference type="Proteomes" id="UP000239209"/>
    </source>
</evidence>
<accession>A0A2T0SJC3</accession>
<dbReference type="AlphaFoldDB" id="A0A2T0SJC3"/>
<sequence>MPRLELGAVRATVRSALRRLDTWTLSTMNPPAGASHPR</sequence>